<dbReference type="AlphaFoldDB" id="A0AAP0F6R6"/>
<sequence>MILADHEVRAEDEQQQQNGGVSTGMFCISNCRTCPVVCTSQSSMPTPTPPPPQFVDGQYSPPDYSQYIQNPPPPPATPVLFPDSPAVPTPPFSHLNNNPLFPAPPSRPTDYYSSSNYPYYMVYSSKAAGPPVLTLTSVCISCISLLVVLYINLVS</sequence>
<feature type="region of interest" description="Disordered" evidence="1">
    <location>
        <begin position="1"/>
        <end position="22"/>
    </location>
</feature>
<comment type="caution">
    <text evidence="3">The sequence shown here is derived from an EMBL/GenBank/DDBJ whole genome shotgun (WGS) entry which is preliminary data.</text>
</comment>
<keyword evidence="2" id="KW-0472">Membrane</keyword>
<evidence type="ECO:0000313" key="4">
    <source>
        <dbReference type="Proteomes" id="UP001417504"/>
    </source>
</evidence>
<keyword evidence="2" id="KW-1133">Transmembrane helix</keyword>
<feature type="compositionally biased region" description="Basic and acidic residues" evidence="1">
    <location>
        <begin position="1"/>
        <end position="12"/>
    </location>
</feature>
<evidence type="ECO:0000256" key="2">
    <source>
        <dbReference type="SAM" id="Phobius"/>
    </source>
</evidence>
<proteinExistence type="predicted"/>
<accession>A0AAP0F6R6</accession>
<feature type="transmembrane region" description="Helical" evidence="2">
    <location>
        <begin position="132"/>
        <end position="153"/>
    </location>
</feature>
<reference evidence="3 4" key="1">
    <citation type="submission" date="2024-01" db="EMBL/GenBank/DDBJ databases">
        <title>Genome assemblies of Stephania.</title>
        <authorList>
            <person name="Yang L."/>
        </authorList>
    </citation>
    <scope>NUCLEOTIDE SEQUENCE [LARGE SCALE GENOMIC DNA]</scope>
    <source>
        <strain evidence="3">QJT</strain>
        <tissue evidence="3">Leaf</tissue>
    </source>
</reference>
<organism evidence="3 4">
    <name type="scientific">Stephania japonica</name>
    <dbReference type="NCBI Taxonomy" id="461633"/>
    <lineage>
        <taxon>Eukaryota</taxon>
        <taxon>Viridiplantae</taxon>
        <taxon>Streptophyta</taxon>
        <taxon>Embryophyta</taxon>
        <taxon>Tracheophyta</taxon>
        <taxon>Spermatophyta</taxon>
        <taxon>Magnoliopsida</taxon>
        <taxon>Ranunculales</taxon>
        <taxon>Menispermaceae</taxon>
        <taxon>Menispermoideae</taxon>
        <taxon>Cissampelideae</taxon>
        <taxon>Stephania</taxon>
    </lineage>
</organism>
<name>A0AAP0F6R6_9MAGN</name>
<keyword evidence="4" id="KW-1185">Reference proteome</keyword>
<evidence type="ECO:0000256" key="1">
    <source>
        <dbReference type="SAM" id="MobiDB-lite"/>
    </source>
</evidence>
<keyword evidence="2" id="KW-0812">Transmembrane</keyword>
<dbReference type="Proteomes" id="UP001417504">
    <property type="component" value="Unassembled WGS sequence"/>
</dbReference>
<protein>
    <submittedName>
        <fullName evidence="3">Uncharacterized protein</fullName>
    </submittedName>
</protein>
<feature type="region of interest" description="Disordered" evidence="1">
    <location>
        <begin position="40"/>
        <end position="83"/>
    </location>
</feature>
<gene>
    <name evidence="3" type="ORF">Sjap_019772</name>
</gene>
<evidence type="ECO:0000313" key="3">
    <source>
        <dbReference type="EMBL" id="KAK9102518.1"/>
    </source>
</evidence>
<dbReference type="EMBL" id="JBBNAE010000008">
    <property type="protein sequence ID" value="KAK9102518.1"/>
    <property type="molecule type" value="Genomic_DNA"/>
</dbReference>